<sequence>MEAVESGPRQLVEAGVRGCGRGATMTMGMTGTEKPRTKKPETEKPAAHRGWALIALAAAAVLLVPWMVVLAMTLPGSTKVDNWPLAWIGLDVLMAAGCAATALLGLLGDARARLTASATASVAVLDAWFDITTAGTGAPLAEALLCAVAEAALAGACVHLALGKGRGRRRNLGAACPGARQEADGHPSRTRHETLTAPADRQPLAILSSPKDTRRQGS</sequence>
<feature type="compositionally biased region" description="Low complexity" evidence="1">
    <location>
        <begin position="23"/>
        <end position="32"/>
    </location>
</feature>
<keyword evidence="4" id="KW-1185">Reference proteome</keyword>
<keyword evidence="2" id="KW-1133">Transmembrane helix</keyword>
<organism evidence="3 4">
    <name type="scientific">Streptomyces roseochromogenus subsp. oscitans DS 12.976</name>
    <dbReference type="NCBI Taxonomy" id="1352936"/>
    <lineage>
        <taxon>Bacteria</taxon>
        <taxon>Bacillati</taxon>
        <taxon>Actinomycetota</taxon>
        <taxon>Actinomycetes</taxon>
        <taxon>Kitasatosporales</taxon>
        <taxon>Streptomycetaceae</taxon>
        <taxon>Streptomyces</taxon>
    </lineage>
</organism>
<feature type="transmembrane region" description="Helical" evidence="2">
    <location>
        <begin position="51"/>
        <end position="73"/>
    </location>
</feature>
<dbReference type="HOGENOM" id="CLU_1266319_0_0_11"/>
<keyword evidence="2" id="KW-0812">Transmembrane</keyword>
<evidence type="ECO:0000313" key="4">
    <source>
        <dbReference type="Proteomes" id="UP000017984"/>
    </source>
</evidence>
<proteinExistence type="predicted"/>
<feature type="region of interest" description="Disordered" evidence="1">
    <location>
        <begin position="23"/>
        <end position="43"/>
    </location>
</feature>
<comment type="caution">
    <text evidence="3">The sequence shown here is derived from an EMBL/GenBank/DDBJ whole genome shotgun (WGS) entry which is preliminary data.</text>
</comment>
<accession>V6KSW5</accession>
<evidence type="ECO:0000256" key="2">
    <source>
        <dbReference type="SAM" id="Phobius"/>
    </source>
</evidence>
<dbReference type="Proteomes" id="UP000017984">
    <property type="component" value="Chromosome"/>
</dbReference>
<reference evidence="3 4" key="1">
    <citation type="journal article" date="2014" name="Genome Announc.">
        <title>Draft Genome Sequence of Streptomyces roseochromogenes subsp. oscitans DS 12.976, Producer of the Aminocoumarin Antibiotic Clorobiocin.</title>
        <authorList>
            <person name="Ruckert C."/>
            <person name="Kalinowski J."/>
            <person name="Heide L."/>
            <person name="Apel A.K."/>
        </authorList>
    </citation>
    <scope>NUCLEOTIDE SEQUENCE [LARGE SCALE GENOMIC DNA]</scope>
    <source>
        <strain evidence="3 4">DS 12.976</strain>
    </source>
</reference>
<feature type="region of interest" description="Disordered" evidence="1">
    <location>
        <begin position="168"/>
        <end position="218"/>
    </location>
</feature>
<gene>
    <name evidence="3" type="ORF">M878_15670</name>
</gene>
<evidence type="ECO:0000313" key="3">
    <source>
        <dbReference type="EMBL" id="EST32074.1"/>
    </source>
</evidence>
<evidence type="ECO:0000256" key="1">
    <source>
        <dbReference type="SAM" id="MobiDB-lite"/>
    </source>
</evidence>
<feature type="compositionally biased region" description="Basic and acidic residues" evidence="1">
    <location>
        <begin position="33"/>
        <end position="43"/>
    </location>
</feature>
<protein>
    <submittedName>
        <fullName evidence="3">Uncharacterized protein</fullName>
    </submittedName>
</protein>
<name>V6KSW5_STRRC</name>
<feature type="transmembrane region" description="Helical" evidence="2">
    <location>
        <begin position="140"/>
        <end position="162"/>
    </location>
</feature>
<keyword evidence="2" id="KW-0472">Membrane</keyword>
<dbReference type="EMBL" id="AWQX01000133">
    <property type="protein sequence ID" value="EST32074.1"/>
    <property type="molecule type" value="Genomic_DNA"/>
</dbReference>
<feature type="transmembrane region" description="Helical" evidence="2">
    <location>
        <begin position="114"/>
        <end position="134"/>
    </location>
</feature>
<dbReference type="AlphaFoldDB" id="V6KSW5"/>
<dbReference type="PATRIC" id="fig|1352936.5.peg.3296"/>
<feature type="transmembrane region" description="Helical" evidence="2">
    <location>
        <begin position="85"/>
        <end position="107"/>
    </location>
</feature>
<feature type="compositionally biased region" description="Basic and acidic residues" evidence="1">
    <location>
        <begin position="181"/>
        <end position="194"/>
    </location>
</feature>
<dbReference type="STRING" id="1352936.M878_15670"/>